<keyword evidence="5 6" id="KW-0472">Membrane</keyword>
<feature type="transmembrane region" description="Helical" evidence="6">
    <location>
        <begin position="78"/>
        <end position="97"/>
    </location>
</feature>
<dbReference type="InterPro" id="IPR038330">
    <property type="entry name" value="TspO/MBR-related_sf"/>
</dbReference>
<evidence type="ECO:0000313" key="8">
    <source>
        <dbReference type="Proteomes" id="UP000788153"/>
    </source>
</evidence>
<gene>
    <name evidence="7" type="ORF">FHT01_001981</name>
</gene>
<dbReference type="EMBL" id="JAASQP010000001">
    <property type="protein sequence ID" value="NIJ24439.1"/>
    <property type="molecule type" value="Genomic_DNA"/>
</dbReference>
<reference evidence="7 8" key="1">
    <citation type="submission" date="2020-03" db="EMBL/GenBank/DDBJ databases">
        <title>Genomic Encyclopedia of Type Strains, Phase IV (KMG-IV): sequencing the most valuable type-strain genomes for metagenomic binning, comparative biology and taxonomic classification.</title>
        <authorList>
            <person name="Goeker M."/>
        </authorList>
    </citation>
    <scope>NUCLEOTIDE SEQUENCE [LARGE SCALE GENOMIC DNA]</scope>
    <source>
        <strain evidence="7 8">DSM 22753</strain>
    </source>
</reference>
<dbReference type="PANTHER" id="PTHR10057:SF0">
    <property type="entry name" value="TRANSLOCATOR PROTEIN"/>
    <property type="match status" value="1"/>
</dbReference>
<keyword evidence="4 6" id="KW-1133">Transmembrane helix</keyword>
<comment type="similarity">
    <text evidence="2">Belongs to the TspO/BZRP family.</text>
</comment>
<dbReference type="CDD" id="cd15904">
    <property type="entry name" value="TSPO_MBR"/>
    <property type="match status" value="1"/>
</dbReference>
<evidence type="ECO:0000256" key="3">
    <source>
        <dbReference type="ARBA" id="ARBA00022692"/>
    </source>
</evidence>
<feature type="transmembrane region" description="Helical" evidence="6">
    <location>
        <begin position="12"/>
        <end position="33"/>
    </location>
</feature>
<dbReference type="Proteomes" id="UP000788153">
    <property type="component" value="Unassembled WGS sequence"/>
</dbReference>
<name>A0ABX0U3V7_9SPHN</name>
<evidence type="ECO:0000313" key="7">
    <source>
        <dbReference type="EMBL" id="NIJ24439.1"/>
    </source>
</evidence>
<evidence type="ECO:0000256" key="1">
    <source>
        <dbReference type="ARBA" id="ARBA00004141"/>
    </source>
</evidence>
<organism evidence="7 8">
    <name type="scientific">Sphingomonas japonica</name>
    <dbReference type="NCBI Taxonomy" id="511662"/>
    <lineage>
        <taxon>Bacteria</taxon>
        <taxon>Pseudomonadati</taxon>
        <taxon>Pseudomonadota</taxon>
        <taxon>Alphaproteobacteria</taxon>
        <taxon>Sphingomonadales</taxon>
        <taxon>Sphingomonadaceae</taxon>
        <taxon>Sphingomonas</taxon>
    </lineage>
</organism>
<sequence length="160" mass="17158">MAIDWTPIVTAGGAALALGGIGGATTPIGQWYADLRKPSFQPPNWAFGPAWSVILTCAASAAVVAWNAADTPAERADILILYAVNALFFLLWSPLFFVAKRPDWARIEVVFLWGSVLALAIGLRPISPTASWLVAPYLAWVSFAAVLNHAIVRLNAPFAR</sequence>
<dbReference type="InterPro" id="IPR004307">
    <property type="entry name" value="TspO_MBR"/>
</dbReference>
<feature type="transmembrane region" description="Helical" evidence="6">
    <location>
        <begin position="132"/>
        <end position="152"/>
    </location>
</feature>
<feature type="transmembrane region" description="Helical" evidence="6">
    <location>
        <begin position="45"/>
        <end position="66"/>
    </location>
</feature>
<protein>
    <submittedName>
        <fullName evidence="7">Tryptophan-rich sensory protein</fullName>
    </submittedName>
</protein>
<dbReference type="PIRSF" id="PIRSF005859">
    <property type="entry name" value="PBR"/>
    <property type="match status" value="1"/>
</dbReference>
<dbReference type="RefSeq" id="WP_140046800.1">
    <property type="nucleotide sequence ID" value="NZ_BAAAEV010000001.1"/>
</dbReference>
<dbReference type="Gene3D" id="1.20.1260.100">
    <property type="entry name" value="TspO/MBR protein"/>
    <property type="match status" value="1"/>
</dbReference>
<evidence type="ECO:0000256" key="2">
    <source>
        <dbReference type="ARBA" id="ARBA00007524"/>
    </source>
</evidence>
<accession>A0ABX0U3V7</accession>
<feature type="transmembrane region" description="Helical" evidence="6">
    <location>
        <begin position="109"/>
        <end position="126"/>
    </location>
</feature>
<evidence type="ECO:0000256" key="5">
    <source>
        <dbReference type="ARBA" id="ARBA00023136"/>
    </source>
</evidence>
<evidence type="ECO:0000256" key="4">
    <source>
        <dbReference type="ARBA" id="ARBA00022989"/>
    </source>
</evidence>
<proteinExistence type="inferred from homology"/>
<dbReference type="PANTHER" id="PTHR10057">
    <property type="entry name" value="PERIPHERAL-TYPE BENZODIAZEPINE RECEPTOR"/>
    <property type="match status" value="1"/>
</dbReference>
<keyword evidence="3 6" id="KW-0812">Transmembrane</keyword>
<dbReference type="Pfam" id="PF03073">
    <property type="entry name" value="TspO_MBR"/>
    <property type="match status" value="1"/>
</dbReference>
<comment type="caution">
    <text evidence="7">The sequence shown here is derived from an EMBL/GenBank/DDBJ whole genome shotgun (WGS) entry which is preliminary data.</text>
</comment>
<evidence type="ECO:0000256" key="6">
    <source>
        <dbReference type="SAM" id="Phobius"/>
    </source>
</evidence>
<keyword evidence="8" id="KW-1185">Reference proteome</keyword>
<comment type="subcellular location">
    <subcellularLocation>
        <location evidence="1">Membrane</location>
        <topology evidence="1">Multi-pass membrane protein</topology>
    </subcellularLocation>
</comment>